<dbReference type="InterPro" id="IPR013320">
    <property type="entry name" value="ConA-like_dom_sf"/>
</dbReference>
<dbReference type="SUPFAM" id="SSF49299">
    <property type="entry name" value="PKD domain"/>
    <property type="match status" value="3"/>
</dbReference>
<dbReference type="RefSeq" id="WP_190310601.1">
    <property type="nucleotide sequence ID" value="NZ_JACNYK010000006.1"/>
</dbReference>
<dbReference type="Proteomes" id="UP000606494">
    <property type="component" value="Unassembled WGS sequence"/>
</dbReference>
<proteinExistence type="predicted"/>
<comment type="caution">
    <text evidence="2">The sequence shown here is derived from an EMBL/GenBank/DDBJ whole genome shotgun (WGS) entry which is preliminary data.</text>
</comment>
<evidence type="ECO:0000259" key="1">
    <source>
        <dbReference type="PROSITE" id="PS50093"/>
    </source>
</evidence>
<sequence length="500" mass="54517">MTTKFSLVIYIALLGIFYSCKKENDIERLQADFVAESEVVRVGEPVTFSDISTGKITKWNWKFEGGNIEESVLSSPTVVFEQPGNYEVSLEISDGRGTSLLTKEIAVGYNSIEALFEADQTIIIQGDEVSFTDLSVGLIENWKWEFTSAEGVVMTSTEQHPKLHFNEIGIYQAKLTVTNPDFSDVEIKENFIEVLDASNLSVDFTSSATGTYEGQSITFTASSVGSVNNWLWEFEGGSPATSTDENPTVTYSRPGRYKVKLSGTNIAVTKEKVREGYISVVPGDQLAAYFPFGGNLNDVGPHKFVPTVKGTVTSAGIDRKTYENNAAVFNGSSGLVVADHAAMNFGTNDYSVSVWVKTTLTRRMMIWQESGDQGSGDNQTWLRLGANTTSQLVGFATEDSDGGSFLGMSEAEKGKLYDNVWHHVVATRSGLKTTVYIDGVKAKEVTSTKGIKNVSNGGDFKIGMQRGATSDSNYFDGMLDDLVIYNKALTAAEVAALYNF</sequence>
<feature type="domain" description="PKD" evidence="1">
    <location>
        <begin position="200"/>
        <end position="265"/>
    </location>
</feature>
<feature type="domain" description="PKD" evidence="1">
    <location>
        <begin position="29"/>
        <end position="107"/>
    </location>
</feature>
<dbReference type="InterPro" id="IPR022409">
    <property type="entry name" value="PKD/Chitinase_dom"/>
</dbReference>
<dbReference type="InterPro" id="IPR013783">
    <property type="entry name" value="Ig-like_fold"/>
</dbReference>
<evidence type="ECO:0000313" key="3">
    <source>
        <dbReference type="Proteomes" id="UP000606494"/>
    </source>
</evidence>
<dbReference type="Gene3D" id="2.60.40.10">
    <property type="entry name" value="Immunoglobulins"/>
    <property type="match status" value="3"/>
</dbReference>
<protein>
    <submittedName>
        <fullName evidence="2">PKD domain-containing protein</fullName>
    </submittedName>
</protein>
<dbReference type="SUPFAM" id="SSF49899">
    <property type="entry name" value="Concanavalin A-like lectins/glucanases"/>
    <property type="match status" value="1"/>
</dbReference>
<name>A0ABR7Y813_9SPHI</name>
<dbReference type="Gene3D" id="2.60.120.200">
    <property type="match status" value="1"/>
</dbReference>
<organism evidence="2 3">
    <name type="scientific">Sphingobacterium arenae</name>
    <dbReference type="NCBI Taxonomy" id="1280598"/>
    <lineage>
        <taxon>Bacteria</taxon>
        <taxon>Pseudomonadati</taxon>
        <taxon>Bacteroidota</taxon>
        <taxon>Sphingobacteriia</taxon>
        <taxon>Sphingobacteriales</taxon>
        <taxon>Sphingobacteriaceae</taxon>
        <taxon>Sphingobacterium</taxon>
    </lineage>
</organism>
<keyword evidence="3" id="KW-1185">Reference proteome</keyword>
<dbReference type="SMART" id="SM00089">
    <property type="entry name" value="PKD"/>
    <property type="match status" value="3"/>
</dbReference>
<dbReference type="EMBL" id="JACNYK010000006">
    <property type="protein sequence ID" value="MBD1427451.1"/>
    <property type="molecule type" value="Genomic_DNA"/>
</dbReference>
<dbReference type="Pfam" id="PF00801">
    <property type="entry name" value="PKD"/>
    <property type="match status" value="2"/>
</dbReference>
<evidence type="ECO:0000313" key="2">
    <source>
        <dbReference type="EMBL" id="MBD1427451.1"/>
    </source>
</evidence>
<dbReference type="InterPro" id="IPR035986">
    <property type="entry name" value="PKD_dom_sf"/>
</dbReference>
<gene>
    <name evidence="2" type="ORF">H8B17_17880</name>
</gene>
<reference evidence="2 3" key="1">
    <citation type="submission" date="2020-08" db="EMBL/GenBank/DDBJ databases">
        <title>Sphingobacterium sp. DN00404 isolated from aquaculture water.</title>
        <authorList>
            <person name="Zhang M."/>
        </authorList>
    </citation>
    <scope>NUCLEOTIDE SEQUENCE [LARGE SCALE GENOMIC DNA]</scope>
    <source>
        <strain evidence="2 3">KCTC 32294</strain>
    </source>
</reference>
<dbReference type="PROSITE" id="PS50093">
    <property type="entry name" value="PKD"/>
    <property type="match status" value="2"/>
</dbReference>
<accession>A0ABR7Y813</accession>
<dbReference type="CDD" id="cd00146">
    <property type="entry name" value="PKD"/>
    <property type="match status" value="3"/>
</dbReference>
<dbReference type="PROSITE" id="PS51257">
    <property type="entry name" value="PROKAR_LIPOPROTEIN"/>
    <property type="match status" value="1"/>
</dbReference>
<dbReference type="InterPro" id="IPR000601">
    <property type="entry name" value="PKD_dom"/>
</dbReference>
<dbReference type="Pfam" id="PF13385">
    <property type="entry name" value="Laminin_G_3"/>
    <property type="match status" value="1"/>
</dbReference>